<feature type="compositionally biased region" description="Acidic residues" evidence="7">
    <location>
        <begin position="37"/>
        <end position="53"/>
    </location>
</feature>
<evidence type="ECO:0000256" key="3">
    <source>
        <dbReference type="ARBA" id="ARBA00022475"/>
    </source>
</evidence>
<keyword evidence="3" id="KW-1003">Cell membrane</keyword>
<feature type="signal peptide" evidence="8">
    <location>
        <begin position="1"/>
        <end position="28"/>
    </location>
</feature>
<dbReference type="RefSeq" id="WP_072703883.1">
    <property type="nucleotide sequence ID" value="NZ_FRDH01000008.1"/>
</dbReference>
<proteinExistence type="inferred from homology"/>
<evidence type="ECO:0000256" key="6">
    <source>
        <dbReference type="ARBA" id="ARBA00023288"/>
    </source>
</evidence>
<keyword evidence="5" id="KW-0472">Membrane</keyword>
<gene>
    <name evidence="10" type="ORF">SAMN02745247_02132</name>
</gene>
<dbReference type="PROSITE" id="PS51257">
    <property type="entry name" value="PROKAR_LIPOPROTEIN"/>
    <property type="match status" value="1"/>
</dbReference>
<accession>A0A1M7SN38</accession>
<keyword evidence="4 8" id="KW-0732">Signal</keyword>
<dbReference type="GO" id="GO:0005886">
    <property type="term" value="C:plasma membrane"/>
    <property type="evidence" value="ECO:0007669"/>
    <property type="project" value="UniProtKB-SubCell"/>
</dbReference>
<dbReference type="CDD" id="cd06354">
    <property type="entry name" value="PBP1_PrnA-like"/>
    <property type="match status" value="1"/>
</dbReference>
<evidence type="ECO:0000313" key="10">
    <source>
        <dbReference type="EMBL" id="SHN59890.1"/>
    </source>
</evidence>
<evidence type="ECO:0000256" key="4">
    <source>
        <dbReference type="ARBA" id="ARBA00022729"/>
    </source>
</evidence>
<comment type="subcellular location">
    <subcellularLocation>
        <location evidence="1">Cell membrane</location>
        <topology evidence="1">Lipid-anchor</topology>
    </subcellularLocation>
</comment>
<dbReference type="EMBL" id="FRDH01000008">
    <property type="protein sequence ID" value="SHN59890.1"/>
    <property type="molecule type" value="Genomic_DNA"/>
</dbReference>
<evidence type="ECO:0000256" key="2">
    <source>
        <dbReference type="ARBA" id="ARBA00008610"/>
    </source>
</evidence>
<dbReference type="Gene3D" id="3.40.50.2300">
    <property type="match status" value="2"/>
</dbReference>
<dbReference type="AlphaFoldDB" id="A0A1M7SN38"/>
<reference evidence="10 11" key="1">
    <citation type="submission" date="2016-12" db="EMBL/GenBank/DDBJ databases">
        <authorList>
            <person name="Song W.-J."/>
            <person name="Kurnit D.M."/>
        </authorList>
    </citation>
    <scope>NUCLEOTIDE SEQUENCE [LARGE SCALE GENOMIC DNA]</scope>
    <source>
        <strain evidence="10 11">DSM 14810</strain>
    </source>
</reference>
<name>A0A1M7SN38_9FIRM</name>
<organism evidence="10 11">
    <name type="scientific">Butyrivibrio hungatei DSM 14810</name>
    <dbReference type="NCBI Taxonomy" id="1121132"/>
    <lineage>
        <taxon>Bacteria</taxon>
        <taxon>Bacillati</taxon>
        <taxon>Bacillota</taxon>
        <taxon>Clostridia</taxon>
        <taxon>Lachnospirales</taxon>
        <taxon>Lachnospiraceae</taxon>
        <taxon>Butyrivibrio</taxon>
    </lineage>
</organism>
<dbReference type="InterPro" id="IPR028082">
    <property type="entry name" value="Peripla_BP_I"/>
</dbReference>
<protein>
    <submittedName>
        <fullName evidence="10">Basic membrane protein A</fullName>
    </submittedName>
</protein>
<sequence>MKKKFLAVLMAATMVASLVACGSTEAPATETPATEEPATEEPATEEAAPEADNTEATSDIKIAMITDSGDITDMSFNQTTYEASDAFAKENGLDFQYYKPTEDSDEARTAAFNNAVADGYNVIVVPGYLFAGMIASVADSNPEVRIIALDVSQGDFEGAGVTELPANVCSFTYQEELAGYMAGYAVVKEGYKKLGFLGGMAVPAVVRYGYGFVQGADAAANELGIASDVEVNYVYGGQFFGDEAITATMDTWYSNGTEIVFACGGGIFTSAGEAAKKVDGKLVGVDVDQSGTIDGLYGEGVCVTSAMKGLAATVNATLTDVVAGNWDAHSGKIENLGIVSGDDPSLNYVQLPTETWSMKNFTVDDYKALVKSMADGTVTVDSNIDAMPTTAIKVTTFDNIH</sequence>
<evidence type="ECO:0000259" key="9">
    <source>
        <dbReference type="Pfam" id="PF02608"/>
    </source>
</evidence>
<dbReference type="SUPFAM" id="SSF53822">
    <property type="entry name" value="Periplasmic binding protein-like I"/>
    <property type="match status" value="1"/>
</dbReference>
<feature type="chain" id="PRO_5013337284" evidence="8">
    <location>
        <begin position="29"/>
        <end position="401"/>
    </location>
</feature>
<evidence type="ECO:0000256" key="8">
    <source>
        <dbReference type="SAM" id="SignalP"/>
    </source>
</evidence>
<feature type="region of interest" description="Disordered" evidence="7">
    <location>
        <begin position="25"/>
        <end position="57"/>
    </location>
</feature>
<evidence type="ECO:0000256" key="1">
    <source>
        <dbReference type="ARBA" id="ARBA00004193"/>
    </source>
</evidence>
<dbReference type="Proteomes" id="UP000184097">
    <property type="component" value="Unassembled WGS sequence"/>
</dbReference>
<evidence type="ECO:0000313" key="11">
    <source>
        <dbReference type="Proteomes" id="UP000184097"/>
    </source>
</evidence>
<comment type="similarity">
    <text evidence="2">Belongs to the BMP lipoprotein family.</text>
</comment>
<evidence type="ECO:0000256" key="5">
    <source>
        <dbReference type="ARBA" id="ARBA00023136"/>
    </source>
</evidence>
<dbReference type="PANTHER" id="PTHR34296:SF2">
    <property type="entry name" value="ABC TRANSPORTER GUANOSINE-BINDING PROTEIN NUPN"/>
    <property type="match status" value="1"/>
</dbReference>
<dbReference type="InterPro" id="IPR003760">
    <property type="entry name" value="PnrA-like"/>
</dbReference>
<dbReference type="PANTHER" id="PTHR34296">
    <property type="entry name" value="TRANSCRIPTIONAL ACTIVATOR PROTEIN MED"/>
    <property type="match status" value="1"/>
</dbReference>
<evidence type="ECO:0000256" key="7">
    <source>
        <dbReference type="SAM" id="MobiDB-lite"/>
    </source>
</evidence>
<feature type="compositionally biased region" description="Low complexity" evidence="7">
    <location>
        <begin position="25"/>
        <end position="36"/>
    </location>
</feature>
<feature type="domain" description="ABC transporter substrate-binding protein PnrA-like" evidence="9">
    <location>
        <begin position="62"/>
        <end position="338"/>
    </location>
</feature>
<dbReference type="Pfam" id="PF02608">
    <property type="entry name" value="Bmp"/>
    <property type="match status" value="1"/>
</dbReference>
<dbReference type="InterPro" id="IPR050957">
    <property type="entry name" value="BMP_lipoprotein"/>
</dbReference>
<keyword evidence="6" id="KW-0449">Lipoprotein</keyword>